<evidence type="ECO:0000313" key="1">
    <source>
        <dbReference type="EMBL" id="MBK3459290.1"/>
    </source>
</evidence>
<reference evidence="1 2" key="1">
    <citation type="submission" date="2021-01" db="EMBL/GenBank/DDBJ databases">
        <title>Antibiotic resistance and phylogeny of Pseudomonas spp. isolated over three decades from chicken meat in the Norwegian food chain.</title>
        <authorList>
            <person name="Moen B."/>
        </authorList>
    </citation>
    <scope>NUCLEOTIDE SEQUENCE [LARGE SCALE GENOMIC DNA]</scope>
    <source>
        <strain evidence="1 2">MF6766</strain>
    </source>
</reference>
<sequence>MAERVVKVATGAPGKVFFEKKIIEAPGRVCLYAKADYAETLKFFDEFDRAVLVEHRYVELDFSGTEHITAAAALVLFAKVTRCQCCLIPGTFSFPSDVITVKLPENKAMKDLFVNTGLWAALRPGGVKKLDKLWGDWANPFKTGNDASSELPDIIKHLMQQFDPMPLKIVSALQESYLNIAHHAYELFKLNGDVMHPFMEGRWWQYARRNDQTKKINIVIYDMGNGIPASIGDGHQMIRDCDSIKYAMMSGVTRLKIQGRGMGFNNIKRPIEVNAGAEYLVVYSARGQVIYRQGDVVTELNHGRHVGGTLIEWVFGA</sequence>
<protein>
    <recommendedName>
        <fullName evidence="3">ATP-binding protein</fullName>
    </recommendedName>
</protein>
<gene>
    <name evidence="1" type="ORF">JJD71_09465</name>
</gene>
<evidence type="ECO:0008006" key="3">
    <source>
        <dbReference type="Google" id="ProtNLM"/>
    </source>
</evidence>
<keyword evidence="2" id="KW-1185">Reference proteome</keyword>
<dbReference type="RefSeq" id="WP_200657570.1">
    <property type="nucleotide sequence ID" value="NZ_JAENSR010000002.1"/>
</dbReference>
<name>A0ABS1GQT6_9PSED</name>
<proteinExistence type="predicted"/>
<accession>A0ABS1GQT6</accession>
<comment type="caution">
    <text evidence="1">The sequence shown here is derived from an EMBL/GenBank/DDBJ whole genome shotgun (WGS) entry which is preliminary data.</text>
</comment>
<dbReference type="EMBL" id="JAENSR010000002">
    <property type="protein sequence ID" value="MBK3459290.1"/>
    <property type="molecule type" value="Genomic_DNA"/>
</dbReference>
<organism evidence="1 2">
    <name type="scientific">Pseudomonas haemolytica</name>
    <dbReference type="NCBI Taxonomy" id="2600065"/>
    <lineage>
        <taxon>Bacteria</taxon>
        <taxon>Pseudomonadati</taxon>
        <taxon>Pseudomonadota</taxon>
        <taxon>Gammaproteobacteria</taxon>
        <taxon>Pseudomonadales</taxon>
        <taxon>Pseudomonadaceae</taxon>
        <taxon>Pseudomonas</taxon>
    </lineage>
</organism>
<dbReference type="Proteomes" id="UP000620382">
    <property type="component" value="Unassembled WGS sequence"/>
</dbReference>
<evidence type="ECO:0000313" key="2">
    <source>
        <dbReference type="Proteomes" id="UP000620382"/>
    </source>
</evidence>